<sequence length="536" mass="58642">MRKEVLDIYKAVHTWTGIIAGLALFIAFYAGALTVFKHDLAAWVSAPMQDTRPVDPQEAASLMEQTLKARPDAAHDFTLRLRATDAEPAQLSWKSPDGTRQYHAMFDTSGELQISEREPTAVADLVDNLHRTAGFVPGDVEIGILVIGVIAMMYGLALVSGVIILLPTLVKDLFALRLGKNLKLMWKDAHNALGFFSLPFHLVIALTTVVFAFHDQIYDTQDVLIYDGGMMEQWRLPAPTVAAPSLSVNADTPAADQGQTLVSPARLLADLRALSPGFEPHYMDYHDLDSKRPTVRIHGVDPNYMMRYDGFAVVNPFTGEIINGSYLPGHTTGWTTWLTVFFALHFASFGGATVQWIYFLLGLAGAFLFYSGNLLWIESRRRRARKDGLPEQKKSVRVMSSLTVGVCLGCIAGISASLVAGKWLHGHVDSLNTWHVIVYYAVFFLSIAWAFLRGASRSAVELLWVCAAATAAIPLTSLAAWLIPATGLWANTSPASMGVDIGAVIGTACMAWMAVATRRRQKHGQPDSVWALARAA</sequence>
<proteinExistence type="predicted"/>
<comment type="caution">
    <text evidence="2">The sequence shown here is derived from an EMBL/GenBank/DDBJ whole genome shotgun (WGS) entry which is preliminary data.</text>
</comment>
<accession>A0A2N4U4Z0</accession>
<feature type="transmembrane region" description="Helical" evidence="1">
    <location>
        <begin position="398"/>
        <end position="421"/>
    </location>
</feature>
<feature type="transmembrane region" description="Helical" evidence="1">
    <location>
        <begin position="356"/>
        <end position="377"/>
    </location>
</feature>
<dbReference type="EMBL" id="PDNW01000007">
    <property type="protein sequence ID" value="PLC50067.1"/>
    <property type="molecule type" value="Genomic_DNA"/>
</dbReference>
<evidence type="ECO:0000313" key="3">
    <source>
        <dbReference type="Proteomes" id="UP000234190"/>
    </source>
</evidence>
<feature type="transmembrane region" description="Helical" evidence="1">
    <location>
        <begin position="495"/>
        <end position="515"/>
    </location>
</feature>
<feature type="transmembrane region" description="Helical" evidence="1">
    <location>
        <begin position="12"/>
        <end position="36"/>
    </location>
</feature>
<keyword evidence="1" id="KW-0812">Transmembrane</keyword>
<protein>
    <submittedName>
        <fullName evidence="2">Peptidase</fullName>
    </submittedName>
</protein>
<keyword evidence="3" id="KW-1185">Reference proteome</keyword>
<dbReference type="AlphaFoldDB" id="A0A2N4U4Z0"/>
<evidence type="ECO:0000313" key="2">
    <source>
        <dbReference type="EMBL" id="PLC50067.1"/>
    </source>
</evidence>
<evidence type="ECO:0000256" key="1">
    <source>
        <dbReference type="SAM" id="Phobius"/>
    </source>
</evidence>
<feature type="transmembrane region" description="Helical" evidence="1">
    <location>
        <begin position="433"/>
        <end position="452"/>
    </location>
</feature>
<dbReference type="PANTHER" id="PTHR34219:SF9">
    <property type="entry name" value="IRON-REGULATED INNER MEMBRANE PROTEIN"/>
    <property type="match status" value="1"/>
</dbReference>
<feature type="transmembrane region" description="Helical" evidence="1">
    <location>
        <begin position="459"/>
        <end position="483"/>
    </location>
</feature>
<dbReference type="PANTHER" id="PTHR34219">
    <property type="entry name" value="IRON-REGULATED INNER MEMBRANE PROTEIN-RELATED"/>
    <property type="match status" value="1"/>
</dbReference>
<gene>
    <name evidence="2" type="ORF">CR159_10040</name>
</gene>
<dbReference type="OrthoDB" id="9776609at2"/>
<dbReference type="Proteomes" id="UP000234190">
    <property type="component" value="Unassembled WGS sequence"/>
</dbReference>
<dbReference type="Pfam" id="PF03929">
    <property type="entry name" value="PepSY_TM"/>
    <property type="match status" value="1"/>
</dbReference>
<organism evidence="2 3">
    <name type="scientific">Pollutimonas subterranea</name>
    <dbReference type="NCBI Taxonomy" id="2045210"/>
    <lineage>
        <taxon>Bacteria</taxon>
        <taxon>Pseudomonadati</taxon>
        <taxon>Pseudomonadota</taxon>
        <taxon>Betaproteobacteria</taxon>
        <taxon>Burkholderiales</taxon>
        <taxon>Alcaligenaceae</taxon>
        <taxon>Pollutimonas</taxon>
    </lineage>
</organism>
<name>A0A2N4U4Z0_9BURK</name>
<dbReference type="InterPro" id="IPR005625">
    <property type="entry name" value="PepSY-ass_TM"/>
</dbReference>
<keyword evidence="1" id="KW-1133">Transmembrane helix</keyword>
<reference evidence="2 3" key="1">
    <citation type="submission" date="2017-10" db="EMBL/GenBank/DDBJ databases">
        <title>Two draft genome sequences of Pusillimonas sp. strains isolated from a nitrate- and radionuclide-contaminated groundwater in Russia.</title>
        <authorList>
            <person name="Grouzdev D.S."/>
            <person name="Tourova T.P."/>
            <person name="Goeva M.A."/>
            <person name="Babich T.L."/>
            <person name="Sokolova D.S."/>
            <person name="Abdullin R."/>
            <person name="Poltaraus A.B."/>
            <person name="Toshchakov S.V."/>
            <person name="Nazina T.N."/>
        </authorList>
    </citation>
    <scope>NUCLEOTIDE SEQUENCE [LARGE SCALE GENOMIC DNA]</scope>
    <source>
        <strain evidence="2 3">JR1/69-3-13</strain>
    </source>
</reference>
<feature type="transmembrane region" description="Helical" evidence="1">
    <location>
        <begin position="142"/>
        <end position="170"/>
    </location>
</feature>
<feature type="transmembrane region" description="Helical" evidence="1">
    <location>
        <begin position="191"/>
        <end position="213"/>
    </location>
</feature>
<keyword evidence="1" id="KW-0472">Membrane</keyword>